<evidence type="ECO:0000259" key="2">
    <source>
        <dbReference type="Pfam" id="PF07007"/>
    </source>
</evidence>
<dbReference type="InterPro" id="IPR009739">
    <property type="entry name" value="LprI-like_N"/>
</dbReference>
<dbReference type="AlphaFoldDB" id="A0A1H2ZRR3"/>
<feature type="signal peptide" evidence="1">
    <location>
        <begin position="1"/>
        <end position="19"/>
    </location>
</feature>
<sequence>MRGGSLALLALLGGAPALAQAPAPEGTPAEDAAALEACVSEAEDAHACIGVLSSGCLGDQAGTVETVAACYDRERAAWQGRLDAALVSLRGDAAAADAVGAAPEPGMAGTVPTAAPAAPPGPRLSALTRAQDAWAAWRAAECAWYAQGFDPEAATVATAECRMRGVAQRVLSLEPQGQAVTGP</sequence>
<dbReference type="STRING" id="1545044.SAMN05444276_103179"/>
<dbReference type="OrthoDB" id="7340239at2"/>
<evidence type="ECO:0000313" key="4">
    <source>
        <dbReference type="Proteomes" id="UP000182944"/>
    </source>
</evidence>
<feature type="chain" id="PRO_5010292601" description="Lysozyme inhibitor LprI-like N-terminal domain-containing protein" evidence="1">
    <location>
        <begin position="20"/>
        <end position="183"/>
    </location>
</feature>
<dbReference type="RefSeq" id="WP_052176428.1">
    <property type="nucleotide sequence ID" value="NZ_FNNA01000003.1"/>
</dbReference>
<protein>
    <recommendedName>
        <fullName evidence="2">Lysozyme inhibitor LprI-like N-terminal domain-containing protein</fullName>
    </recommendedName>
</protein>
<name>A0A1H2ZRR3_9RHOB</name>
<feature type="domain" description="Lysozyme inhibitor LprI-like N-terminal" evidence="2">
    <location>
        <begin position="60"/>
        <end position="172"/>
    </location>
</feature>
<dbReference type="Proteomes" id="UP000182944">
    <property type="component" value="Unassembled WGS sequence"/>
</dbReference>
<evidence type="ECO:0000313" key="3">
    <source>
        <dbReference type="EMBL" id="SDX19538.1"/>
    </source>
</evidence>
<keyword evidence="4" id="KW-1185">Reference proteome</keyword>
<organism evidence="3 4">
    <name type="scientific">Paracoccus sanguinis</name>
    <dbReference type="NCBI Taxonomy" id="1545044"/>
    <lineage>
        <taxon>Bacteria</taxon>
        <taxon>Pseudomonadati</taxon>
        <taxon>Pseudomonadota</taxon>
        <taxon>Alphaproteobacteria</taxon>
        <taxon>Rhodobacterales</taxon>
        <taxon>Paracoccaceae</taxon>
        <taxon>Paracoccus</taxon>
    </lineage>
</organism>
<gene>
    <name evidence="3" type="ORF">SAMN05444276_103179</name>
</gene>
<accession>A0A1H2ZRR3</accession>
<reference evidence="4" key="1">
    <citation type="submission" date="2016-10" db="EMBL/GenBank/DDBJ databases">
        <authorList>
            <person name="Varghese N."/>
            <person name="Submissions S."/>
        </authorList>
    </citation>
    <scope>NUCLEOTIDE SEQUENCE [LARGE SCALE GENOMIC DNA]</scope>
    <source>
        <strain evidence="4">DSM 29303</strain>
    </source>
</reference>
<dbReference type="EMBL" id="FNNA01000003">
    <property type="protein sequence ID" value="SDX19538.1"/>
    <property type="molecule type" value="Genomic_DNA"/>
</dbReference>
<dbReference type="Gene3D" id="1.20.1270.180">
    <property type="match status" value="1"/>
</dbReference>
<proteinExistence type="predicted"/>
<dbReference type="Pfam" id="PF07007">
    <property type="entry name" value="LprI"/>
    <property type="match status" value="1"/>
</dbReference>
<keyword evidence="1" id="KW-0732">Signal</keyword>
<evidence type="ECO:0000256" key="1">
    <source>
        <dbReference type="SAM" id="SignalP"/>
    </source>
</evidence>